<evidence type="ECO:0000256" key="2">
    <source>
        <dbReference type="ARBA" id="ARBA00022737"/>
    </source>
</evidence>
<dbReference type="OrthoDB" id="1935693at2759"/>
<evidence type="ECO:0000313" key="4">
    <source>
        <dbReference type="Proteomes" id="UP000325315"/>
    </source>
</evidence>
<keyword evidence="4" id="KW-1185">Reference proteome</keyword>
<organism evidence="3 4">
    <name type="scientific">Gossypium australe</name>
    <dbReference type="NCBI Taxonomy" id="47621"/>
    <lineage>
        <taxon>Eukaryota</taxon>
        <taxon>Viridiplantae</taxon>
        <taxon>Streptophyta</taxon>
        <taxon>Embryophyta</taxon>
        <taxon>Tracheophyta</taxon>
        <taxon>Spermatophyta</taxon>
        <taxon>Magnoliopsida</taxon>
        <taxon>eudicotyledons</taxon>
        <taxon>Gunneridae</taxon>
        <taxon>Pentapetalae</taxon>
        <taxon>rosids</taxon>
        <taxon>malvids</taxon>
        <taxon>Malvales</taxon>
        <taxon>Malvaceae</taxon>
        <taxon>Malvoideae</taxon>
        <taxon>Gossypium</taxon>
    </lineage>
</organism>
<sequence>MEDDKGFLDSPMEVEKNGAREHVGDLLSDLDTLIQPIGRENSISCLVRCSSSDYGSIALLNRSFRSLIRSREIYKLRRQNGVVEHWVYLSCHLIQWEAFDPI</sequence>
<gene>
    <name evidence="3" type="ORF">EPI10_027410</name>
</gene>
<accession>A0A5B6UX79</accession>
<dbReference type="GO" id="GO:0005634">
    <property type="term" value="C:nucleus"/>
    <property type="evidence" value="ECO:0007669"/>
    <property type="project" value="TreeGrafter"/>
</dbReference>
<protein>
    <submittedName>
        <fullName evidence="3">F-box/kelch-repeat protein</fullName>
    </submittedName>
</protein>
<name>A0A5B6UX79_9ROSI</name>
<reference evidence="4" key="1">
    <citation type="journal article" date="2019" name="Plant Biotechnol. J.">
        <title>Genome sequencing of the Australian wild diploid species Gossypium australe highlights disease resistance and delayed gland morphogenesis.</title>
        <authorList>
            <person name="Cai Y."/>
            <person name="Cai X."/>
            <person name="Wang Q."/>
            <person name="Wang P."/>
            <person name="Zhang Y."/>
            <person name="Cai C."/>
            <person name="Xu Y."/>
            <person name="Wang K."/>
            <person name="Zhou Z."/>
            <person name="Wang C."/>
            <person name="Geng S."/>
            <person name="Li B."/>
            <person name="Dong Q."/>
            <person name="Hou Y."/>
            <person name="Wang H."/>
            <person name="Ai P."/>
            <person name="Liu Z."/>
            <person name="Yi F."/>
            <person name="Sun M."/>
            <person name="An G."/>
            <person name="Cheng J."/>
            <person name="Zhang Y."/>
            <person name="Shi Q."/>
            <person name="Xie Y."/>
            <person name="Shi X."/>
            <person name="Chang Y."/>
            <person name="Huang F."/>
            <person name="Chen Y."/>
            <person name="Hong S."/>
            <person name="Mi L."/>
            <person name="Sun Q."/>
            <person name="Zhang L."/>
            <person name="Zhou B."/>
            <person name="Peng R."/>
            <person name="Zhang X."/>
            <person name="Liu F."/>
        </authorList>
    </citation>
    <scope>NUCLEOTIDE SEQUENCE [LARGE SCALE GENOMIC DNA]</scope>
    <source>
        <strain evidence="4">cv. PA1801</strain>
    </source>
</reference>
<comment type="caution">
    <text evidence="3">The sequence shown here is derived from an EMBL/GenBank/DDBJ whole genome shotgun (WGS) entry which is preliminary data.</text>
</comment>
<evidence type="ECO:0000313" key="3">
    <source>
        <dbReference type="EMBL" id="KAA3460782.1"/>
    </source>
</evidence>
<dbReference type="PANTHER" id="PTHR46122">
    <property type="entry name" value="GALACTOSE OXIDASE/KELCH REPEAT PROTEIN-RELATED"/>
    <property type="match status" value="1"/>
</dbReference>
<dbReference type="PANTHER" id="PTHR46122:SF2">
    <property type="entry name" value="F-BOX_KELCH-REPEAT PROTEIN SKIP11"/>
    <property type="match status" value="1"/>
</dbReference>
<dbReference type="InterPro" id="IPR052439">
    <property type="entry name" value="F-box/Kelch-repeat"/>
</dbReference>
<keyword evidence="2" id="KW-0677">Repeat</keyword>
<dbReference type="AlphaFoldDB" id="A0A5B6UX79"/>
<evidence type="ECO:0000256" key="1">
    <source>
        <dbReference type="ARBA" id="ARBA00022441"/>
    </source>
</evidence>
<proteinExistence type="predicted"/>
<dbReference type="Proteomes" id="UP000325315">
    <property type="component" value="Unassembled WGS sequence"/>
</dbReference>
<dbReference type="EMBL" id="SMMG02000009">
    <property type="protein sequence ID" value="KAA3460782.1"/>
    <property type="molecule type" value="Genomic_DNA"/>
</dbReference>
<keyword evidence="1" id="KW-0880">Kelch repeat</keyword>